<dbReference type="PANTHER" id="PTHR30268:SF0">
    <property type="entry name" value="L-RHAMNOSE ISOMERASE"/>
    <property type="match status" value="1"/>
</dbReference>
<dbReference type="GO" id="GO:0030145">
    <property type="term" value="F:manganese ion binding"/>
    <property type="evidence" value="ECO:0007669"/>
    <property type="project" value="InterPro"/>
</dbReference>
<protein>
    <submittedName>
        <fullName evidence="6">L-rhamnose isomerase</fullName>
        <ecNumber evidence="6">5.3.1.14</ecNumber>
    </submittedName>
</protein>
<evidence type="ECO:0000256" key="5">
    <source>
        <dbReference type="ARBA" id="ARBA00023308"/>
    </source>
</evidence>
<reference evidence="6" key="1">
    <citation type="submission" date="2019-08" db="EMBL/GenBank/DDBJ databases">
        <authorList>
            <person name="Kucharzyk K."/>
            <person name="Murdoch R.W."/>
            <person name="Higgins S."/>
            <person name="Loffler F."/>
        </authorList>
    </citation>
    <scope>NUCLEOTIDE SEQUENCE</scope>
</reference>
<dbReference type="EC" id="5.3.1.14" evidence="6"/>
<dbReference type="InterPro" id="IPR050337">
    <property type="entry name" value="L-rhamnose_isomerase"/>
</dbReference>
<evidence type="ECO:0000256" key="4">
    <source>
        <dbReference type="ARBA" id="ARBA00023235"/>
    </source>
</evidence>
<dbReference type="InterPro" id="IPR009308">
    <property type="entry name" value="Rhamnose_isomerase"/>
</dbReference>
<dbReference type="EMBL" id="VSSQ01062108">
    <property type="protein sequence ID" value="MPN15357.1"/>
    <property type="molecule type" value="Genomic_DNA"/>
</dbReference>
<evidence type="ECO:0000313" key="6">
    <source>
        <dbReference type="EMBL" id="MPN15357.1"/>
    </source>
</evidence>
<dbReference type="GO" id="GO:0019301">
    <property type="term" value="P:rhamnose catabolic process"/>
    <property type="evidence" value="ECO:0007669"/>
    <property type="project" value="TreeGrafter"/>
</dbReference>
<comment type="caution">
    <text evidence="6">The sequence shown here is derived from an EMBL/GenBank/DDBJ whole genome shotgun (WGS) entry which is preliminary data.</text>
</comment>
<dbReference type="PANTHER" id="PTHR30268">
    <property type="entry name" value="L-RHAMNOSE ISOMERASE"/>
    <property type="match status" value="1"/>
</dbReference>
<name>A0A645FLR5_9ZZZZ</name>
<keyword evidence="5" id="KW-0684">Rhamnose metabolism</keyword>
<keyword evidence="4 6" id="KW-0413">Isomerase</keyword>
<dbReference type="AlphaFoldDB" id="A0A645FLR5"/>
<proteinExistence type="predicted"/>
<dbReference type="GO" id="GO:0019324">
    <property type="term" value="P:L-lyxose metabolic process"/>
    <property type="evidence" value="ECO:0007669"/>
    <property type="project" value="TreeGrafter"/>
</dbReference>
<dbReference type="InterPro" id="IPR036237">
    <property type="entry name" value="Xyl_isomerase-like_sf"/>
</dbReference>
<dbReference type="GO" id="GO:0008740">
    <property type="term" value="F:L-rhamnose isomerase activity"/>
    <property type="evidence" value="ECO:0007669"/>
    <property type="project" value="UniProtKB-EC"/>
</dbReference>
<dbReference type="Gene3D" id="3.20.20.150">
    <property type="entry name" value="Divalent-metal-dependent TIM barrel enzymes"/>
    <property type="match status" value="1"/>
</dbReference>
<evidence type="ECO:0000256" key="1">
    <source>
        <dbReference type="ARBA" id="ARBA00022490"/>
    </source>
</evidence>
<dbReference type="SUPFAM" id="SSF51658">
    <property type="entry name" value="Xylose isomerase-like"/>
    <property type="match status" value="1"/>
</dbReference>
<keyword evidence="1" id="KW-0963">Cytoplasm</keyword>
<dbReference type="Pfam" id="PF06134">
    <property type="entry name" value="RhaA"/>
    <property type="match status" value="1"/>
</dbReference>
<keyword evidence="2" id="KW-0479">Metal-binding</keyword>
<organism evidence="6">
    <name type="scientific">bioreactor metagenome</name>
    <dbReference type="NCBI Taxonomy" id="1076179"/>
    <lineage>
        <taxon>unclassified sequences</taxon>
        <taxon>metagenomes</taxon>
        <taxon>ecological metagenomes</taxon>
    </lineage>
</organism>
<evidence type="ECO:0000256" key="2">
    <source>
        <dbReference type="ARBA" id="ARBA00022723"/>
    </source>
</evidence>
<gene>
    <name evidence="6" type="primary">rhaA_12</name>
    <name evidence="6" type="ORF">SDC9_162688</name>
</gene>
<keyword evidence="3" id="KW-0464">Manganese</keyword>
<sequence length="128" mass="14443">MRWDSDHVVILNDELVAIAQEIIRHDYDRRVHIGLDYFDASINRIAAWTIGARNMAKALLIAALEPSAALHEAEASGDNTGKLALMEEFKTLPFAPVWEAYCDYCKVPGAAWLKQVKEYERNVLAKRG</sequence>
<accession>A0A645FLR5</accession>
<evidence type="ECO:0000256" key="3">
    <source>
        <dbReference type="ARBA" id="ARBA00023211"/>
    </source>
</evidence>